<evidence type="ECO:0000256" key="1">
    <source>
        <dbReference type="SAM" id="Phobius"/>
    </source>
</evidence>
<organism evidence="2 3">
    <name type="scientific">Alteromonas naphthalenivorans</name>
    <dbReference type="NCBI Taxonomy" id="715451"/>
    <lineage>
        <taxon>Bacteria</taxon>
        <taxon>Pseudomonadati</taxon>
        <taxon>Pseudomonadota</taxon>
        <taxon>Gammaproteobacteria</taxon>
        <taxon>Alteromonadales</taxon>
        <taxon>Alteromonadaceae</taxon>
        <taxon>Alteromonas/Salinimonas group</taxon>
        <taxon>Alteromonas</taxon>
    </lineage>
</organism>
<dbReference type="HOGENOM" id="CLU_865065_0_0_6"/>
<sequence length="321" mass="36041">MLKLIWFVQTVFFLVSMLLTGLFAMSLSGADFEDVMKTSESDHAIFMAGLFILIGCCIDVGKYLFWVKRRISRYFKMLSLVLMVFSWLASCAFFLSSEVRLIKETQQRSPEYMSLQQEIDGLQKNIAIEEQLLNKRLGSSYHRQWEQAQNSAARIERFQAEIAAKQSTLAQVGLSSSLNQLETTKLFTAISHTLNIDLDTARTVGYAVLALLLEVSTLGMISLAGAERETNSCLLSHPAEHEPLPDSDPAIDADCRQKLAQLTLDILNGKIRPVLRVIKSADYDLSLDQIRAVLSDLHSAGILDTDIRNSYKLSERVEHSL</sequence>
<keyword evidence="1" id="KW-0472">Membrane</keyword>
<dbReference type="KEGG" id="alt:ambt_20760"/>
<feature type="transmembrane region" description="Helical" evidence="1">
    <location>
        <begin position="77"/>
        <end position="95"/>
    </location>
</feature>
<keyword evidence="1" id="KW-0812">Transmembrane</keyword>
<dbReference type="OrthoDB" id="10000387at2"/>
<reference evidence="2 3" key="1">
    <citation type="journal article" date="2011" name="J. Bacteriol.">
        <title>Complete genome sequence of the polycyclic aromatic hydrocarbon-degrading bacterium Alteromonas sp. strain SN2.</title>
        <authorList>
            <person name="Jin H.M."/>
            <person name="Jeong H."/>
            <person name="Moon E.J."/>
            <person name="Math R.K."/>
            <person name="Lee K."/>
            <person name="Kim H.J."/>
            <person name="Jeon C.O."/>
            <person name="Oh T.K."/>
            <person name="Kim J.F."/>
        </authorList>
    </citation>
    <scope>NUCLEOTIDE SEQUENCE [LARGE SCALE GENOMIC DNA]</scope>
    <source>
        <strain evidence="3">JCM 17741 / KACC 18427 / KCTC 11700BP / SN2</strain>
    </source>
</reference>
<dbReference type="RefSeq" id="WP_013786550.1">
    <property type="nucleotide sequence ID" value="NC_015554.1"/>
</dbReference>
<feature type="transmembrane region" description="Helical" evidence="1">
    <location>
        <begin position="44"/>
        <end position="65"/>
    </location>
</feature>
<protein>
    <submittedName>
        <fullName evidence="2">Uncharacterized protein</fullName>
    </submittedName>
</protein>
<proteinExistence type="predicted"/>
<dbReference type="AlphaFoldDB" id="F5Z6Y0"/>
<name>F5Z6Y0_ALTNA</name>
<accession>F5Z6Y0</accession>
<gene>
    <name evidence="2" type="ordered locus">ambt_20760</name>
</gene>
<evidence type="ECO:0000313" key="2">
    <source>
        <dbReference type="EMBL" id="AEF05643.1"/>
    </source>
</evidence>
<dbReference type="Proteomes" id="UP000000683">
    <property type="component" value="Chromosome"/>
</dbReference>
<evidence type="ECO:0000313" key="3">
    <source>
        <dbReference type="Proteomes" id="UP000000683"/>
    </source>
</evidence>
<keyword evidence="1" id="KW-1133">Transmembrane helix</keyword>
<dbReference type="EMBL" id="CP002339">
    <property type="protein sequence ID" value="AEF05643.1"/>
    <property type="molecule type" value="Genomic_DNA"/>
</dbReference>
<keyword evidence="3" id="KW-1185">Reference proteome</keyword>